<evidence type="ECO:0000256" key="2">
    <source>
        <dbReference type="SAM" id="SignalP"/>
    </source>
</evidence>
<feature type="chain" id="PRO_5004486320" description="Transmembrane protein" evidence="2">
    <location>
        <begin position="24"/>
        <end position="228"/>
    </location>
</feature>
<accession>S0F2U0</accession>
<keyword evidence="4" id="KW-1185">Reference proteome</keyword>
<dbReference type="Gramene" id="CDF77410">
    <property type="protein sequence ID" value="CDF77410"/>
    <property type="gene ID" value="CHC_T00007921001"/>
</dbReference>
<protein>
    <recommendedName>
        <fullName evidence="5">Transmembrane protein</fullName>
    </recommendedName>
</protein>
<dbReference type="EMBL" id="HG001523">
    <property type="protein sequence ID" value="CDF77410.1"/>
    <property type="molecule type" value="Genomic_DNA"/>
</dbReference>
<proteinExistence type="predicted"/>
<dbReference type="Gene3D" id="1.10.287.1490">
    <property type="match status" value="1"/>
</dbReference>
<evidence type="ECO:0000256" key="1">
    <source>
        <dbReference type="SAM" id="Phobius"/>
    </source>
</evidence>
<evidence type="ECO:0000313" key="3">
    <source>
        <dbReference type="EMBL" id="CDF77410.1"/>
    </source>
</evidence>
<keyword evidence="2" id="KW-0732">Signal</keyword>
<dbReference type="Proteomes" id="UP000012073">
    <property type="component" value="Unassembled WGS sequence"/>
</dbReference>
<gene>
    <name evidence="3" type="ORF">CHC_T00007921001</name>
</gene>
<reference evidence="4" key="1">
    <citation type="journal article" date="2013" name="Proc. Natl. Acad. Sci. U.S.A.">
        <title>Genome structure and metabolic features in the red seaweed Chondrus crispus shed light on evolution of the Archaeplastida.</title>
        <authorList>
            <person name="Collen J."/>
            <person name="Porcel B."/>
            <person name="Carre W."/>
            <person name="Ball S.G."/>
            <person name="Chaparro C."/>
            <person name="Tonon T."/>
            <person name="Barbeyron T."/>
            <person name="Michel G."/>
            <person name="Noel B."/>
            <person name="Valentin K."/>
            <person name="Elias M."/>
            <person name="Artiguenave F."/>
            <person name="Arun A."/>
            <person name="Aury J.M."/>
            <person name="Barbosa-Neto J.F."/>
            <person name="Bothwell J.H."/>
            <person name="Bouget F.Y."/>
            <person name="Brillet L."/>
            <person name="Cabello-Hurtado F."/>
            <person name="Capella-Gutierrez S."/>
            <person name="Charrier B."/>
            <person name="Cladiere L."/>
            <person name="Cock J.M."/>
            <person name="Coelho S.M."/>
            <person name="Colleoni C."/>
            <person name="Czjzek M."/>
            <person name="Da Silva C."/>
            <person name="Delage L."/>
            <person name="Denoeud F."/>
            <person name="Deschamps P."/>
            <person name="Dittami S.M."/>
            <person name="Gabaldon T."/>
            <person name="Gachon C.M."/>
            <person name="Groisillier A."/>
            <person name="Herve C."/>
            <person name="Jabbari K."/>
            <person name="Katinka M."/>
            <person name="Kloareg B."/>
            <person name="Kowalczyk N."/>
            <person name="Labadie K."/>
            <person name="Leblanc C."/>
            <person name="Lopez P.J."/>
            <person name="McLachlan D.H."/>
            <person name="Meslet-Cladiere L."/>
            <person name="Moustafa A."/>
            <person name="Nehr Z."/>
            <person name="Nyvall Collen P."/>
            <person name="Panaud O."/>
            <person name="Partensky F."/>
            <person name="Poulain J."/>
            <person name="Rensing S.A."/>
            <person name="Rousvoal S."/>
            <person name="Samson G."/>
            <person name="Symeonidi A."/>
            <person name="Weissenbach J."/>
            <person name="Zambounis A."/>
            <person name="Wincker P."/>
            <person name="Boyen C."/>
        </authorList>
    </citation>
    <scope>NUCLEOTIDE SEQUENCE [LARGE SCALE GENOMIC DNA]</scope>
    <source>
        <strain evidence="4">cv. Stackhouse</strain>
    </source>
</reference>
<dbReference type="OrthoDB" id="4035at2759"/>
<keyword evidence="1" id="KW-0472">Membrane</keyword>
<keyword evidence="1" id="KW-0812">Transmembrane</keyword>
<dbReference type="RefSeq" id="XP_005712284.1">
    <property type="nucleotide sequence ID" value="XM_005712227.1"/>
</dbReference>
<sequence length="228" mass="25022">MALYTARPSWLVVLLFCLSAVASVSLSEPADDMRHRMNDLVDSVKGAVHDAESAGKKREVVDLGQSLHLLETKFSALRQALQQELGAKSSTLASSSAVATELVDRSNTLIRNIVTQREDLRRLTGDVKEVDSAIRALREGLSNFEKDAAELNKVMGDLHVSHNELKSAHEEAHSSVKELMADSHEVVRKSTHGLFYAILLLEIASLVAFVYFKRPGGQLAHKAYGKFG</sequence>
<organism evidence="3 4">
    <name type="scientific">Chondrus crispus</name>
    <name type="common">Carrageen Irish moss</name>
    <name type="synonym">Polymorpha crispa</name>
    <dbReference type="NCBI Taxonomy" id="2769"/>
    <lineage>
        <taxon>Eukaryota</taxon>
        <taxon>Rhodophyta</taxon>
        <taxon>Florideophyceae</taxon>
        <taxon>Rhodymeniophycidae</taxon>
        <taxon>Gigartinales</taxon>
        <taxon>Gigartinaceae</taxon>
        <taxon>Chondrus</taxon>
    </lineage>
</organism>
<feature type="transmembrane region" description="Helical" evidence="1">
    <location>
        <begin position="193"/>
        <end position="212"/>
    </location>
</feature>
<name>S0F2U0_CHOCR</name>
<evidence type="ECO:0000313" key="4">
    <source>
        <dbReference type="Proteomes" id="UP000012073"/>
    </source>
</evidence>
<evidence type="ECO:0008006" key="5">
    <source>
        <dbReference type="Google" id="ProtNLM"/>
    </source>
</evidence>
<dbReference type="KEGG" id="ccp:CHC_T00007921001"/>
<feature type="signal peptide" evidence="2">
    <location>
        <begin position="1"/>
        <end position="23"/>
    </location>
</feature>
<keyword evidence="1" id="KW-1133">Transmembrane helix</keyword>
<dbReference type="GeneID" id="17319997"/>
<dbReference type="AlphaFoldDB" id="S0F2U0"/>